<dbReference type="InterPro" id="IPR003736">
    <property type="entry name" value="PAAI_dom"/>
</dbReference>
<dbReference type="Gene3D" id="3.10.129.10">
    <property type="entry name" value="Hotdog Thioesterase"/>
    <property type="match status" value="1"/>
</dbReference>
<dbReference type="CDD" id="cd03443">
    <property type="entry name" value="PaaI_thioesterase"/>
    <property type="match status" value="1"/>
</dbReference>
<feature type="domain" description="Thioesterase" evidence="3">
    <location>
        <begin position="56"/>
        <end position="129"/>
    </location>
</feature>
<dbReference type="NCBIfam" id="TIGR00369">
    <property type="entry name" value="unchar_dom_1"/>
    <property type="match status" value="1"/>
</dbReference>
<dbReference type="SUPFAM" id="SSF54637">
    <property type="entry name" value="Thioesterase/thiol ester dehydrase-isomerase"/>
    <property type="match status" value="1"/>
</dbReference>
<dbReference type="FunFam" id="3.10.129.10:FF:000022">
    <property type="entry name" value="Phenylacetic acid degradation protein"/>
    <property type="match status" value="1"/>
</dbReference>
<dbReference type="InterPro" id="IPR029069">
    <property type="entry name" value="HotDog_dom_sf"/>
</dbReference>
<evidence type="ECO:0000313" key="4">
    <source>
        <dbReference type="EMBL" id="SEI70527.1"/>
    </source>
</evidence>
<dbReference type="InterPro" id="IPR006683">
    <property type="entry name" value="Thioestr_dom"/>
</dbReference>
<keyword evidence="2" id="KW-0378">Hydrolase</keyword>
<organism evidence="4 5">
    <name type="scientific">Allopseudospirillum japonicum</name>
    <dbReference type="NCBI Taxonomy" id="64971"/>
    <lineage>
        <taxon>Bacteria</taxon>
        <taxon>Pseudomonadati</taxon>
        <taxon>Pseudomonadota</taxon>
        <taxon>Gammaproteobacteria</taxon>
        <taxon>Oceanospirillales</taxon>
        <taxon>Oceanospirillaceae</taxon>
        <taxon>Allopseudospirillum</taxon>
    </lineage>
</organism>
<dbReference type="RefSeq" id="WP_093310043.1">
    <property type="nucleotide sequence ID" value="NZ_FNYH01000008.1"/>
</dbReference>
<dbReference type="Pfam" id="PF03061">
    <property type="entry name" value="4HBT"/>
    <property type="match status" value="1"/>
</dbReference>
<evidence type="ECO:0000256" key="2">
    <source>
        <dbReference type="ARBA" id="ARBA00022801"/>
    </source>
</evidence>
<gene>
    <name evidence="4" type="ORF">SAMN05421831_10818</name>
</gene>
<dbReference type="InterPro" id="IPR052723">
    <property type="entry name" value="Acyl-CoA_thioesterase_PaaI"/>
</dbReference>
<evidence type="ECO:0000313" key="5">
    <source>
        <dbReference type="Proteomes" id="UP000242999"/>
    </source>
</evidence>
<accession>A0A1H6T0B9</accession>
<dbReference type="NCBIfam" id="TIGR02286">
    <property type="entry name" value="PaaD"/>
    <property type="match status" value="1"/>
</dbReference>
<keyword evidence="5" id="KW-1185">Reference proteome</keyword>
<dbReference type="InterPro" id="IPR011973">
    <property type="entry name" value="PaaD"/>
</dbReference>
<evidence type="ECO:0000259" key="3">
    <source>
        <dbReference type="Pfam" id="PF03061"/>
    </source>
</evidence>
<name>A0A1H6T0B9_9GAMM</name>
<sequence>MNKVPQDPQALAQACAQAMFARDQASQTLGMQIVKIAPGFARLQMSVSDTMIQGHQSCHGGYIFALADSTFAFACNTYNVVTVASGCSIEYIAPAKLGDVLTATAEEKARKGRTGTYDVRIENQNGQLIALFRGKSYSVRGTLLAEETPA</sequence>
<proteinExistence type="inferred from homology"/>
<protein>
    <submittedName>
        <fullName evidence="4">Acyl-CoA thioesterase</fullName>
    </submittedName>
</protein>
<evidence type="ECO:0000256" key="1">
    <source>
        <dbReference type="ARBA" id="ARBA00008324"/>
    </source>
</evidence>
<dbReference type="PANTHER" id="PTHR42856:SF1">
    <property type="entry name" value="ACYL-COENZYME A THIOESTERASE PAAI"/>
    <property type="match status" value="1"/>
</dbReference>
<dbReference type="EMBL" id="FNYH01000008">
    <property type="protein sequence ID" value="SEI70527.1"/>
    <property type="molecule type" value="Genomic_DNA"/>
</dbReference>
<comment type="similarity">
    <text evidence="1">Belongs to the thioesterase PaaI family.</text>
</comment>
<dbReference type="OrthoDB" id="32575at2"/>
<dbReference type="STRING" id="64971.SAMN05421831_10818"/>
<reference evidence="5" key="1">
    <citation type="submission" date="2016-10" db="EMBL/GenBank/DDBJ databases">
        <authorList>
            <person name="Varghese N."/>
            <person name="Submissions S."/>
        </authorList>
    </citation>
    <scope>NUCLEOTIDE SEQUENCE [LARGE SCALE GENOMIC DNA]</scope>
    <source>
        <strain evidence="5">DSM 7165</strain>
    </source>
</reference>
<dbReference type="GO" id="GO:0016289">
    <property type="term" value="F:acyl-CoA hydrolase activity"/>
    <property type="evidence" value="ECO:0007669"/>
    <property type="project" value="UniProtKB-ARBA"/>
</dbReference>
<dbReference type="AlphaFoldDB" id="A0A1H6T0B9"/>
<dbReference type="PANTHER" id="PTHR42856">
    <property type="entry name" value="ACYL-COENZYME A THIOESTERASE PAAI"/>
    <property type="match status" value="1"/>
</dbReference>
<dbReference type="Proteomes" id="UP000242999">
    <property type="component" value="Unassembled WGS sequence"/>
</dbReference>